<dbReference type="AlphaFoldDB" id="A0A0M4FHR3"/>
<name>A0A0M4FHR3_9BACI</name>
<organism evidence="1 2">
    <name type="scientific">Bacillus gobiensis</name>
    <dbReference type="NCBI Taxonomy" id="1441095"/>
    <lineage>
        <taxon>Bacteria</taxon>
        <taxon>Bacillati</taxon>
        <taxon>Bacillota</taxon>
        <taxon>Bacilli</taxon>
        <taxon>Bacillales</taxon>
        <taxon>Bacillaceae</taxon>
        <taxon>Bacillus</taxon>
    </lineage>
</organism>
<gene>
    <name evidence="1" type="ORF">AM592_02925</name>
</gene>
<protein>
    <submittedName>
        <fullName evidence="1">Uncharacterized protein</fullName>
    </submittedName>
</protein>
<sequence length="172" mass="19748">MLFHISEEPDLSVFAPRIAVNYSHLPPVVWAIDQEHLPHYFLPRDCPRVIYWQGEQTNEADTKRFFSQSTARKVIAVENGWLARILNTPLYQYSFEPAPFTLFEEAKTAGYYIAETTVAPIATECIPNGLEQIAQAGIEIRVTPHLQLIRDQVISSTLDFSIIRFRNARKEI</sequence>
<dbReference type="Proteomes" id="UP000067625">
    <property type="component" value="Chromosome"/>
</dbReference>
<dbReference type="RefSeq" id="WP_053602394.1">
    <property type="nucleotide sequence ID" value="NZ_CP012600.1"/>
</dbReference>
<dbReference type="STRING" id="1441095.AM592_02925"/>
<reference evidence="1 2" key="2">
    <citation type="journal article" date="2016" name="Int. J. Syst. Evol. Microbiol.">
        <title>Bacillus gobiensis sp. nov., isolated from a soil sample.</title>
        <authorList>
            <person name="Liu B."/>
            <person name="Liu G.H."/>
            <person name="Cetin S."/>
            <person name="Schumann P."/>
            <person name="Pan Z.Z."/>
            <person name="Chen Q.Q."/>
        </authorList>
    </citation>
    <scope>NUCLEOTIDE SEQUENCE [LARGE SCALE GENOMIC DNA]</scope>
    <source>
        <strain evidence="1 2">FJAT-4402</strain>
    </source>
</reference>
<dbReference type="Pfam" id="PF21820">
    <property type="entry name" value="DUF6886"/>
    <property type="match status" value="1"/>
</dbReference>
<dbReference type="OrthoDB" id="156685at2"/>
<dbReference type="EMBL" id="CP012600">
    <property type="protein sequence ID" value="ALC80654.1"/>
    <property type="molecule type" value="Genomic_DNA"/>
</dbReference>
<accession>A0A0M4FHR3</accession>
<keyword evidence="2" id="KW-1185">Reference proteome</keyword>
<evidence type="ECO:0000313" key="1">
    <source>
        <dbReference type="EMBL" id="ALC80654.1"/>
    </source>
</evidence>
<dbReference type="PATRIC" id="fig|1441095.3.peg.640"/>
<dbReference type="InterPro" id="IPR049253">
    <property type="entry name" value="DUF6886"/>
</dbReference>
<evidence type="ECO:0000313" key="2">
    <source>
        <dbReference type="Proteomes" id="UP000067625"/>
    </source>
</evidence>
<reference evidence="2" key="1">
    <citation type="submission" date="2015-08" db="EMBL/GenBank/DDBJ databases">
        <title>Genome sequencing project for genomic taxonomy and phylogenomics of Bacillus-like bacteria.</title>
        <authorList>
            <person name="Liu B."/>
            <person name="Wang J."/>
            <person name="Zhu Y."/>
            <person name="Liu G."/>
            <person name="Chen Q."/>
            <person name="Chen Z."/>
            <person name="Lan J."/>
            <person name="Che J."/>
            <person name="Ge C."/>
            <person name="Shi H."/>
            <person name="Pan Z."/>
            <person name="Liu X."/>
        </authorList>
    </citation>
    <scope>NUCLEOTIDE SEQUENCE [LARGE SCALE GENOMIC DNA]</scope>
    <source>
        <strain evidence="2">FJAT-4402</strain>
    </source>
</reference>
<proteinExistence type="predicted"/>